<reference evidence="1" key="1">
    <citation type="submission" date="2017-12" db="EMBL/GenBank/DDBJ databases">
        <title>Insights into the successfully spreading KPC-encoding IncII plasmids.</title>
        <authorList>
            <person name="Brandt C."/>
            <person name="Pletz M.W."/>
            <person name="Makarewicz O."/>
        </authorList>
    </citation>
    <scope>NUCLEOTIDE SEQUENCE</scope>
    <source>
        <strain evidence="1">UR15381</strain>
        <plasmid evidence="1">pUJ-1KPC</plasmid>
    </source>
</reference>
<dbReference type="AlphaFoldDB" id="A0A2P1BNI4"/>
<accession>A0A2P1BNI4</accession>
<keyword evidence="1" id="KW-0614">Plasmid</keyword>
<proteinExistence type="predicted"/>
<evidence type="ECO:0000313" key="1">
    <source>
        <dbReference type="EMBL" id="AVI43304.1"/>
    </source>
</evidence>
<name>A0A2P1BNI4_KLEPN</name>
<organism evidence="1">
    <name type="scientific">Klebsiella pneumoniae</name>
    <dbReference type="NCBI Taxonomy" id="573"/>
    <lineage>
        <taxon>Bacteria</taxon>
        <taxon>Pseudomonadati</taxon>
        <taxon>Pseudomonadota</taxon>
        <taxon>Gammaproteobacteria</taxon>
        <taxon>Enterobacterales</taxon>
        <taxon>Enterobacteriaceae</taxon>
        <taxon>Klebsiella/Raoultella group</taxon>
        <taxon>Klebsiella</taxon>
        <taxon>Klebsiella pneumoniae complex</taxon>
    </lineage>
</organism>
<protein>
    <submittedName>
        <fullName evidence="1">Uncharacterized protein</fullName>
    </submittedName>
</protein>
<geneLocation type="plasmid" evidence="1">
    <name>pUJ-1KPC</name>
</geneLocation>
<sequence length="62" mass="7143">MFINRLEVSKQVCLQSGNNMRGIDVFIKRMLMLCYRENSKHSQSLRHISALQTQSGALLSIF</sequence>
<dbReference type="EMBL" id="MG700548">
    <property type="protein sequence ID" value="AVI43304.1"/>
    <property type="molecule type" value="Genomic_DNA"/>
</dbReference>